<evidence type="ECO:0000256" key="8">
    <source>
        <dbReference type="ARBA" id="ARBA00022840"/>
    </source>
</evidence>
<dbReference type="Gene3D" id="3.40.50.300">
    <property type="entry name" value="P-loop containing nucleotide triphosphate hydrolases"/>
    <property type="match status" value="1"/>
</dbReference>
<evidence type="ECO:0000256" key="7">
    <source>
        <dbReference type="ARBA" id="ARBA00022741"/>
    </source>
</evidence>
<dbReference type="InterPro" id="IPR027417">
    <property type="entry name" value="P-loop_NTPase"/>
</dbReference>
<evidence type="ECO:0000256" key="9">
    <source>
        <dbReference type="ARBA" id="ARBA00022842"/>
    </source>
</evidence>
<evidence type="ECO:0000256" key="2">
    <source>
        <dbReference type="ARBA" id="ARBA00007599"/>
    </source>
</evidence>
<dbReference type="GO" id="GO:0046872">
    <property type="term" value="F:metal ion binding"/>
    <property type="evidence" value="ECO:0007669"/>
    <property type="project" value="UniProtKB-KW"/>
</dbReference>
<dbReference type="EMBL" id="JAUSVL010000001">
    <property type="protein sequence ID" value="MDQ0291276.1"/>
    <property type="molecule type" value="Genomic_DNA"/>
</dbReference>
<reference evidence="11" key="1">
    <citation type="submission" date="2023-07" db="EMBL/GenBank/DDBJ databases">
        <title>Genomic Encyclopedia of Type Strains, Phase IV (KMG-IV): sequencing the most valuable type-strain genomes for metagenomic binning, comparative biology and taxonomic classification.</title>
        <authorList>
            <person name="Goeker M."/>
        </authorList>
    </citation>
    <scope>NUCLEOTIDE SEQUENCE</scope>
    <source>
        <strain evidence="11">DSM 24202</strain>
    </source>
</reference>
<keyword evidence="12" id="KW-1185">Reference proteome</keyword>
<dbReference type="GO" id="GO:0005737">
    <property type="term" value="C:cytoplasm"/>
    <property type="evidence" value="ECO:0007669"/>
    <property type="project" value="UniProtKB-SubCell"/>
</dbReference>
<proteinExistence type="inferred from homology"/>
<dbReference type="SUPFAM" id="SSF52540">
    <property type="entry name" value="P-loop containing nucleoside triphosphate hydrolases"/>
    <property type="match status" value="1"/>
</dbReference>
<protein>
    <recommendedName>
        <fullName evidence="3">tRNA threonylcarbamoyladenosine biosynthesis protein TsaE</fullName>
    </recommendedName>
    <alternativeName>
        <fullName evidence="10">t(6)A37 threonylcarbamoyladenosine biosynthesis protein TsaE</fullName>
    </alternativeName>
</protein>
<dbReference type="PANTHER" id="PTHR33540">
    <property type="entry name" value="TRNA THREONYLCARBAMOYLADENOSINE BIOSYNTHESIS PROTEIN TSAE"/>
    <property type="match status" value="1"/>
</dbReference>
<dbReference type="GO" id="GO:0002949">
    <property type="term" value="P:tRNA threonylcarbamoyladenosine modification"/>
    <property type="evidence" value="ECO:0007669"/>
    <property type="project" value="InterPro"/>
</dbReference>
<keyword evidence="8" id="KW-0067">ATP-binding</keyword>
<evidence type="ECO:0000256" key="5">
    <source>
        <dbReference type="ARBA" id="ARBA00022694"/>
    </source>
</evidence>
<gene>
    <name evidence="11" type="ORF">J3R75_003383</name>
</gene>
<evidence type="ECO:0000256" key="1">
    <source>
        <dbReference type="ARBA" id="ARBA00004496"/>
    </source>
</evidence>
<dbReference type="NCBIfam" id="TIGR00150">
    <property type="entry name" value="T6A_YjeE"/>
    <property type="match status" value="1"/>
</dbReference>
<evidence type="ECO:0000256" key="10">
    <source>
        <dbReference type="ARBA" id="ARBA00032441"/>
    </source>
</evidence>
<organism evidence="11 12">
    <name type="scientific">Oligosphaera ethanolica</name>
    <dbReference type="NCBI Taxonomy" id="760260"/>
    <lineage>
        <taxon>Bacteria</taxon>
        <taxon>Pseudomonadati</taxon>
        <taxon>Lentisphaerota</taxon>
        <taxon>Oligosphaeria</taxon>
        <taxon>Oligosphaerales</taxon>
        <taxon>Oligosphaeraceae</taxon>
        <taxon>Oligosphaera</taxon>
    </lineage>
</organism>
<evidence type="ECO:0000256" key="6">
    <source>
        <dbReference type="ARBA" id="ARBA00022723"/>
    </source>
</evidence>
<dbReference type="InterPro" id="IPR003442">
    <property type="entry name" value="T6A_TsaE"/>
</dbReference>
<comment type="caution">
    <text evidence="11">The sequence shown here is derived from an EMBL/GenBank/DDBJ whole genome shotgun (WGS) entry which is preliminary data.</text>
</comment>
<name>A0AAE3VJ74_9BACT</name>
<accession>A0AAE3VJ74</accession>
<keyword evidence="6" id="KW-0479">Metal-binding</keyword>
<dbReference type="PANTHER" id="PTHR33540:SF2">
    <property type="entry name" value="TRNA THREONYLCARBAMOYLADENOSINE BIOSYNTHESIS PROTEIN TSAE"/>
    <property type="match status" value="1"/>
</dbReference>
<keyword evidence="9" id="KW-0460">Magnesium</keyword>
<keyword evidence="4" id="KW-0963">Cytoplasm</keyword>
<evidence type="ECO:0000313" key="12">
    <source>
        <dbReference type="Proteomes" id="UP001238163"/>
    </source>
</evidence>
<dbReference type="Pfam" id="PF02367">
    <property type="entry name" value="TsaE"/>
    <property type="match status" value="1"/>
</dbReference>
<comment type="similarity">
    <text evidence="2">Belongs to the TsaE family.</text>
</comment>
<keyword evidence="5" id="KW-0819">tRNA processing</keyword>
<sequence length="164" mass="17677">MTDMRLLSKQDDATLTLGRMLAACLPPASVVALYGDLGAGKTVLSRGVARGLGIAEPVTSPTFTVVQEYRRPNGQWFYHLDMYRISDEQAALAFGIEEFLYATNAITLVEWPERIAALLAPTATIAITLTHVGESQREIVLPDHIGRQLLATGLPAGISQLADA</sequence>
<comment type="subcellular location">
    <subcellularLocation>
        <location evidence="1">Cytoplasm</location>
    </subcellularLocation>
</comment>
<keyword evidence="7" id="KW-0547">Nucleotide-binding</keyword>
<evidence type="ECO:0000256" key="3">
    <source>
        <dbReference type="ARBA" id="ARBA00019010"/>
    </source>
</evidence>
<dbReference type="AlphaFoldDB" id="A0AAE3VJ74"/>
<dbReference type="Proteomes" id="UP001238163">
    <property type="component" value="Unassembled WGS sequence"/>
</dbReference>
<dbReference type="GO" id="GO:0005524">
    <property type="term" value="F:ATP binding"/>
    <property type="evidence" value="ECO:0007669"/>
    <property type="project" value="UniProtKB-KW"/>
</dbReference>
<evidence type="ECO:0000256" key="4">
    <source>
        <dbReference type="ARBA" id="ARBA00022490"/>
    </source>
</evidence>
<evidence type="ECO:0000313" key="11">
    <source>
        <dbReference type="EMBL" id="MDQ0291276.1"/>
    </source>
</evidence>